<dbReference type="AlphaFoldDB" id="A0A8K0XYK9"/>
<dbReference type="InterPro" id="IPR051201">
    <property type="entry name" value="Chloro_Bact_Ser_Proteases"/>
</dbReference>
<evidence type="ECO:0000313" key="5">
    <source>
        <dbReference type="EMBL" id="MBL4916170.1"/>
    </source>
</evidence>
<comment type="caution">
    <text evidence="5">The sequence shown here is derived from an EMBL/GenBank/DDBJ whole genome shotgun (WGS) entry which is preliminary data.</text>
</comment>
<feature type="domain" description="PDZ" evidence="4">
    <location>
        <begin position="350"/>
        <end position="412"/>
    </location>
</feature>
<dbReference type="Proteomes" id="UP000648908">
    <property type="component" value="Unassembled WGS sequence"/>
</dbReference>
<feature type="chain" id="PRO_5035466153" evidence="3">
    <location>
        <begin position="29"/>
        <end position="447"/>
    </location>
</feature>
<dbReference type="InterPro" id="IPR001478">
    <property type="entry name" value="PDZ"/>
</dbReference>
<evidence type="ECO:0000313" key="6">
    <source>
        <dbReference type="Proteomes" id="UP000648908"/>
    </source>
</evidence>
<proteinExistence type="predicted"/>
<dbReference type="SUPFAM" id="SSF50156">
    <property type="entry name" value="PDZ domain-like"/>
    <property type="match status" value="2"/>
</dbReference>
<keyword evidence="3" id="KW-0732">Signal</keyword>
<feature type="signal peptide" evidence="3">
    <location>
        <begin position="1"/>
        <end position="28"/>
    </location>
</feature>
<evidence type="ECO:0000259" key="4">
    <source>
        <dbReference type="SMART" id="SM00228"/>
    </source>
</evidence>
<dbReference type="GO" id="GO:0004252">
    <property type="term" value="F:serine-type endopeptidase activity"/>
    <property type="evidence" value="ECO:0007669"/>
    <property type="project" value="InterPro"/>
</dbReference>
<organism evidence="5 6">
    <name type="scientific">Szabonella alba</name>
    <dbReference type="NCBI Taxonomy" id="2804194"/>
    <lineage>
        <taxon>Bacteria</taxon>
        <taxon>Pseudomonadati</taxon>
        <taxon>Pseudomonadota</taxon>
        <taxon>Alphaproteobacteria</taxon>
        <taxon>Rhodobacterales</taxon>
        <taxon>Paracoccaceae</taxon>
        <taxon>Szabonella</taxon>
    </lineage>
</organism>
<dbReference type="SUPFAM" id="SSF50494">
    <property type="entry name" value="Trypsin-like serine proteases"/>
    <property type="match status" value="1"/>
</dbReference>
<dbReference type="InterPro" id="IPR009003">
    <property type="entry name" value="Peptidase_S1_PA"/>
</dbReference>
<dbReference type="PRINTS" id="PR00834">
    <property type="entry name" value="PROTEASES2C"/>
</dbReference>
<dbReference type="Pfam" id="PF13365">
    <property type="entry name" value="Trypsin_2"/>
    <property type="match status" value="1"/>
</dbReference>
<dbReference type="PANTHER" id="PTHR43343">
    <property type="entry name" value="PEPTIDASE S12"/>
    <property type="match status" value="1"/>
</dbReference>
<name>A0A8K0XYK9_9RHOB</name>
<dbReference type="Gene3D" id="2.40.10.120">
    <property type="match status" value="1"/>
</dbReference>
<keyword evidence="6" id="KW-1185">Reference proteome</keyword>
<evidence type="ECO:0000256" key="2">
    <source>
        <dbReference type="ARBA" id="ARBA00022801"/>
    </source>
</evidence>
<reference evidence="5" key="1">
    <citation type="submission" date="2021-01" db="EMBL/GenBank/DDBJ databases">
        <title>Tabrizicola alba sp. nov. a motile alkaliphilic bacterium isolated from a soda lake.</title>
        <authorList>
            <person name="Szuroczki S."/>
            <person name="Abbaszade G."/>
            <person name="Schumann P."/>
            <person name="Toth E."/>
        </authorList>
    </citation>
    <scope>NUCLEOTIDE SEQUENCE</scope>
    <source>
        <strain evidence="5">DMG-N-6</strain>
    </source>
</reference>
<dbReference type="InterPro" id="IPR001940">
    <property type="entry name" value="Peptidase_S1C"/>
</dbReference>
<dbReference type="Gene3D" id="2.30.42.10">
    <property type="match status" value="1"/>
</dbReference>
<accession>A0A8K0XYK9</accession>
<sequence>MTPNLALPRLLRPVLSVLAAFAFLTVLAASGASAAERGPASALESLYVLRTADNHDRFLGSAFLWGDGSVAVTADHVLRGADRVRLTDHLGQEQIGEVIARDPQRDIALIAVKARGVGLSPPPVLAETDIGGTVWALGAPLKADFTVTRGMISARPRQVAPSVPLDLIQHDAALNPGSSGGPLVDAEGRLVGMNIRIADGSRLNTGIGYAIAAADLARIVPAMINESHATLPHLGLHLRAVDRRIAAALALEPGGLLLDRVLAGGLASAAGLLPGDILLSAGVQALRHPGDLAFALEAAQARGSLDLTLIRDGAVIAVSLPLEAAQGTELATRGMAGAAALSRITAYRLEDMGIRLDDEGRVLRLTGNSPGAIAGLAPGDRILTLNGHAFDVAALRRLELTAPALLLAERGEGSTRHVMLDPWDRAAEEVPRVSSAANMLDPAIVLF</sequence>
<dbReference type="SMART" id="SM00228">
    <property type="entry name" value="PDZ"/>
    <property type="match status" value="2"/>
</dbReference>
<dbReference type="EMBL" id="JAESVN010000001">
    <property type="protein sequence ID" value="MBL4916170.1"/>
    <property type="molecule type" value="Genomic_DNA"/>
</dbReference>
<dbReference type="InterPro" id="IPR036034">
    <property type="entry name" value="PDZ_sf"/>
</dbReference>
<evidence type="ECO:0000256" key="1">
    <source>
        <dbReference type="ARBA" id="ARBA00022670"/>
    </source>
</evidence>
<protein>
    <submittedName>
        <fullName evidence="5">Trypsin-like peptidase domain-containing protein</fullName>
    </submittedName>
</protein>
<keyword evidence="2" id="KW-0378">Hydrolase</keyword>
<dbReference type="GO" id="GO:0006508">
    <property type="term" value="P:proteolysis"/>
    <property type="evidence" value="ECO:0007669"/>
    <property type="project" value="UniProtKB-KW"/>
</dbReference>
<keyword evidence="1" id="KW-0645">Protease</keyword>
<feature type="domain" description="PDZ" evidence="4">
    <location>
        <begin position="232"/>
        <end position="313"/>
    </location>
</feature>
<gene>
    <name evidence="5" type="ORF">JL811_02960</name>
</gene>
<dbReference type="RefSeq" id="WP_202686806.1">
    <property type="nucleotide sequence ID" value="NZ_JAESVN010000001.1"/>
</dbReference>
<evidence type="ECO:0000256" key="3">
    <source>
        <dbReference type="SAM" id="SignalP"/>
    </source>
</evidence>
<dbReference type="PANTHER" id="PTHR43343:SF3">
    <property type="entry name" value="PROTEASE DO-LIKE 8, CHLOROPLASTIC"/>
    <property type="match status" value="1"/>
</dbReference>